<dbReference type="InterPro" id="IPR001992">
    <property type="entry name" value="T2SS_GspF/T4SS_PilC_CS"/>
</dbReference>
<organism evidence="12 13">
    <name type="scientific">Meiothermus granaticius NBRC 107808</name>
    <dbReference type="NCBI Taxonomy" id="1227551"/>
    <lineage>
        <taxon>Bacteria</taxon>
        <taxon>Thermotogati</taxon>
        <taxon>Deinococcota</taxon>
        <taxon>Deinococci</taxon>
        <taxon>Thermales</taxon>
        <taxon>Thermaceae</taxon>
        <taxon>Meiothermus</taxon>
    </lineage>
</organism>
<feature type="transmembrane region" description="Helical" evidence="10">
    <location>
        <begin position="376"/>
        <end position="397"/>
    </location>
</feature>
<keyword evidence="5" id="KW-0997">Cell inner membrane</keyword>
<dbReference type="GO" id="GO:0005886">
    <property type="term" value="C:plasma membrane"/>
    <property type="evidence" value="ECO:0007669"/>
    <property type="project" value="UniProtKB-SubCell"/>
</dbReference>
<dbReference type="PRINTS" id="PR00812">
    <property type="entry name" value="BCTERIALGSPF"/>
</dbReference>
<evidence type="ECO:0000256" key="9">
    <source>
        <dbReference type="RuleBase" id="RU003923"/>
    </source>
</evidence>
<dbReference type="InterPro" id="IPR018076">
    <property type="entry name" value="T2SS_GspF_dom"/>
</dbReference>
<dbReference type="RefSeq" id="WP_119355986.1">
    <property type="nucleotide sequence ID" value="NZ_BJXM01000007.1"/>
</dbReference>
<gene>
    <name evidence="12" type="primary">epsF</name>
    <name evidence="12" type="ORF">Mgrana_00458</name>
</gene>
<keyword evidence="13" id="KW-1185">Reference proteome</keyword>
<comment type="similarity">
    <text evidence="2 9">Belongs to the GSP F family.</text>
</comment>
<evidence type="ECO:0000256" key="5">
    <source>
        <dbReference type="ARBA" id="ARBA00022519"/>
    </source>
</evidence>
<reference evidence="12 13" key="1">
    <citation type="submission" date="2018-08" db="EMBL/GenBank/DDBJ databases">
        <title>Meiothermus granaticius genome AF-68 sequencing project.</title>
        <authorList>
            <person name="Da Costa M.S."/>
            <person name="Albuquerque L."/>
            <person name="Raposo P."/>
            <person name="Froufe H.J.C."/>
            <person name="Barroso C.S."/>
            <person name="Egas C."/>
        </authorList>
    </citation>
    <scope>NUCLEOTIDE SEQUENCE [LARGE SCALE GENOMIC DNA]</scope>
    <source>
        <strain evidence="12 13">AF-68</strain>
    </source>
</reference>
<comment type="subcellular location">
    <subcellularLocation>
        <location evidence="1">Cell inner membrane</location>
        <topology evidence="1">Multi-pass membrane protein</topology>
    </subcellularLocation>
    <subcellularLocation>
        <location evidence="9">Cell membrane</location>
        <topology evidence="9">Multi-pass membrane protein</topology>
    </subcellularLocation>
</comment>
<keyword evidence="4" id="KW-1003">Cell membrane</keyword>
<dbReference type="Proteomes" id="UP000266178">
    <property type="component" value="Unassembled WGS sequence"/>
</dbReference>
<evidence type="ECO:0000256" key="8">
    <source>
        <dbReference type="ARBA" id="ARBA00023136"/>
    </source>
</evidence>
<dbReference type="InterPro" id="IPR003004">
    <property type="entry name" value="GspF/PilC"/>
</dbReference>
<keyword evidence="7 10" id="KW-1133">Transmembrane helix</keyword>
<dbReference type="FunFam" id="1.20.81.30:FF:000001">
    <property type="entry name" value="Type II secretion system protein F"/>
    <property type="match status" value="2"/>
</dbReference>
<dbReference type="Pfam" id="PF00482">
    <property type="entry name" value="T2SSF"/>
    <property type="match status" value="2"/>
</dbReference>
<feature type="domain" description="Type II secretion system protein GspF" evidence="11">
    <location>
        <begin position="70"/>
        <end position="192"/>
    </location>
</feature>
<feature type="transmembrane region" description="Helical" evidence="10">
    <location>
        <begin position="218"/>
        <end position="237"/>
    </location>
</feature>
<dbReference type="InterPro" id="IPR042094">
    <property type="entry name" value="T2SS_GspF_sf"/>
</dbReference>
<accession>A0A399FAK5</accession>
<protein>
    <submittedName>
        <fullName evidence="12">Type II secretion system protein F</fullName>
    </submittedName>
</protein>
<dbReference type="AlphaFoldDB" id="A0A399FAK5"/>
<feature type="transmembrane region" description="Helical" evidence="10">
    <location>
        <begin position="169"/>
        <end position="198"/>
    </location>
</feature>
<evidence type="ECO:0000313" key="13">
    <source>
        <dbReference type="Proteomes" id="UP000266178"/>
    </source>
</evidence>
<dbReference type="Gene3D" id="1.20.81.30">
    <property type="entry name" value="Type II secretion system (T2SS), domain F"/>
    <property type="match status" value="2"/>
</dbReference>
<evidence type="ECO:0000313" key="12">
    <source>
        <dbReference type="EMBL" id="RIH93634.1"/>
    </source>
</evidence>
<dbReference type="PROSITE" id="PS00874">
    <property type="entry name" value="T2SP_F"/>
    <property type="match status" value="1"/>
</dbReference>
<evidence type="ECO:0000256" key="2">
    <source>
        <dbReference type="ARBA" id="ARBA00005745"/>
    </source>
</evidence>
<dbReference type="OrthoDB" id="9805682at2"/>
<evidence type="ECO:0000256" key="10">
    <source>
        <dbReference type="SAM" id="Phobius"/>
    </source>
</evidence>
<dbReference type="EMBL" id="QWLB01000004">
    <property type="protein sequence ID" value="RIH93634.1"/>
    <property type="molecule type" value="Genomic_DNA"/>
</dbReference>
<dbReference type="GO" id="GO:0009306">
    <property type="term" value="P:protein secretion"/>
    <property type="evidence" value="ECO:0007669"/>
    <property type="project" value="InterPro"/>
</dbReference>
<keyword evidence="8 10" id="KW-0472">Membrane</keyword>
<evidence type="ECO:0000256" key="3">
    <source>
        <dbReference type="ARBA" id="ARBA00022448"/>
    </source>
</evidence>
<keyword evidence="6 9" id="KW-0812">Transmembrane</keyword>
<dbReference type="PANTHER" id="PTHR30012:SF0">
    <property type="entry name" value="TYPE II SECRETION SYSTEM PROTEIN F-RELATED"/>
    <property type="match status" value="1"/>
</dbReference>
<name>A0A399FAK5_9DEIN</name>
<evidence type="ECO:0000256" key="6">
    <source>
        <dbReference type="ARBA" id="ARBA00022692"/>
    </source>
</evidence>
<proteinExistence type="inferred from homology"/>
<keyword evidence="3 9" id="KW-0813">Transport</keyword>
<sequence length="406" mass="44704">MATFQYKARDKQGRLITAVAEADDVRSLARNLREKGLFVAEIKEPGRGLQADIKIPGLDPQPNLKDLAVFSRQLATMLNAGLPIVQALAILERQTEKKKFREIIKDVRTEVEGGASFSEALSKHKLFNRLYINLVKAGETSGTLDAILDRLANFLEKDLELRGKIRSALTYPAIVFVFAVLVTYFLLTTIVPQFAGILTSLGSELPLLTRFLISVSDFLRHGTLVIVLIVVAAYFGYRAYYRTERGKRVIDAFKLRMPVFGNLVKKSSLARFSRTFGLLITSGVNIVESLDITKGTAGNSIVEDILDQTKVAIQSGEPVNTTLQAYPQIFPPMVGSMIAIGEETGALDTMLQKIADFYEREVDEAVSSLTAAIEPLMIIFLGLVVGLIVAGMFLPLFKIIGTLSQQ</sequence>
<evidence type="ECO:0000259" key="11">
    <source>
        <dbReference type="Pfam" id="PF00482"/>
    </source>
</evidence>
<evidence type="ECO:0000256" key="7">
    <source>
        <dbReference type="ARBA" id="ARBA00022989"/>
    </source>
</evidence>
<feature type="domain" description="Type II secretion system protein GspF" evidence="11">
    <location>
        <begin position="272"/>
        <end position="395"/>
    </location>
</feature>
<dbReference type="PANTHER" id="PTHR30012">
    <property type="entry name" value="GENERAL SECRETION PATHWAY PROTEIN"/>
    <property type="match status" value="1"/>
</dbReference>
<comment type="caution">
    <text evidence="12">The sequence shown here is derived from an EMBL/GenBank/DDBJ whole genome shotgun (WGS) entry which is preliminary data.</text>
</comment>
<evidence type="ECO:0000256" key="4">
    <source>
        <dbReference type="ARBA" id="ARBA00022475"/>
    </source>
</evidence>
<evidence type="ECO:0000256" key="1">
    <source>
        <dbReference type="ARBA" id="ARBA00004429"/>
    </source>
</evidence>